<reference evidence="6 7" key="1">
    <citation type="submission" date="2019-12" db="EMBL/GenBank/DDBJ databases">
        <title>Draft genome sequences Bradyrhizobium cajani AMBPC1010, Bradyrhizobium pachyrhizi AMBPC1040 and Bradyrhizobium yuanmingense ALSPC3051, three plant growth promoting strains isolated from nodules of Cajanus cajan L. in Dominican Republic.</title>
        <authorList>
            <person name="Flores-Felix J.D."/>
            <person name="Araujo J."/>
            <person name="Diaz-Alcantara C."/>
            <person name="Gonzalez-Andres F."/>
            <person name="Velazquez E."/>
        </authorList>
    </citation>
    <scope>NUCLEOTIDE SEQUENCE [LARGE SCALE GENOMIC DNA]</scope>
    <source>
        <strain evidence="6 7">1040</strain>
    </source>
</reference>
<keyword evidence="2" id="KW-0238">DNA-binding</keyword>
<evidence type="ECO:0000256" key="2">
    <source>
        <dbReference type="ARBA" id="ARBA00023125"/>
    </source>
</evidence>
<proteinExistence type="predicted"/>
<dbReference type="Gene3D" id="3.30.450.80">
    <property type="entry name" value="Transcription factor LuxR-like, autoinducer-binding domain"/>
    <property type="match status" value="1"/>
</dbReference>
<organism evidence="6 7">
    <name type="scientific">Bradyrhizobium pachyrhizi</name>
    <dbReference type="NCBI Taxonomy" id="280333"/>
    <lineage>
        <taxon>Bacteria</taxon>
        <taxon>Pseudomonadati</taxon>
        <taxon>Pseudomonadota</taxon>
        <taxon>Alphaproteobacteria</taxon>
        <taxon>Hyphomicrobiales</taxon>
        <taxon>Nitrobacteraceae</taxon>
        <taxon>Bradyrhizobium</taxon>
    </lineage>
</organism>
<dbReference type="InterPro" id="IPR016032">
    <property type="entry name" value="Sig_transdc_resp-reg_C-effctor"/>
</dbReference>
<keyword evidence="7" id="KW-1185">Reference proteome</keyword>
<keyword evidence="1" id="KW-0805">Transcription regulation</keyword>
<keyword evidence="3" id="KW-0804">Transcription</keyword>
<protein>
    <recommendedName>
        <fullName evidence="5">Transcription factor LuxR-like autoinducer-binding domain-containing protein</fullName>
    </recommendedName>
</protein>
<dbReference type="Pfam" id="PF03472">
    <property type="entry name" value="Autoind_bind"/>
    <property type="match status" value="1"/>
</dbReference>
<sequence>MATIERAFEEFADGIHAAEDGRGFERVARRVAERLGFRWFAYLCQAGDVTTVIWSYPRSWTRRYIERGYARLDPVVRRAAGSASVFSWDGALSLRATSSAQRRFFDEAATFGVKSGITVPVRAGFGRTVAFTLATDAPALATDALLEADGDIVQLIGLYFHAHLAAKRRSPDADRRARSLLTQRQLQCLAWAAQGKSATDIAVLVDIAPADRDRSSRKGAAQARSDDDGTMHRGSVTARSAGLSTGATCRSWGFARGAPHTWLNGQAGGEWPARGTINGSAAILGLDAGKGWPAILPRLCLFIGGRRAEDGSVVAPGPDDLKTHG</sequence>
<evidence type="ECO:0000256" key="3">
    <source>
        <dbReference type="ARBA" id="ARBA00023163"/>
    </source>
</evidence>
<dbReference type="GO" id="GO:0003677">
    <property type="term" value="F:DNA binding"/>
    <property type="evidence" value="ECO:0007669"/>
    <property type="project" value="UniProtKB-KW"/>
</dbReference>
<dbReference type="SUPFAM" id="SSF46894">
    <property type="entry name" value="C-terminal effector domain of the bipartite response regulators"/>
    <property type="match status" value="1"/>
</dbReference>
<name>A0A844SPV8_9BRAD</name>
<evidence type="ECO:0000256" key="1">
    <source>
        <dbReference type="ARBA" id="ARBA00023015"/>
    </source>
</evidence>
<dbReference type="AlphaFoldDB" id="A0A844SPV8"/>
<accession>A0A844SPV8</accession>
<feature type="region of interest" description="Disordered" evidence="4">
    <location>
        <begin position="215"/>
        <end position="239"/>
    </location>
</feature>
<evidence type="ECO:0000259" key="5">
    <source>
        <dbReference type="Pfam" id="PF03472"/>
    </source>
</evidence>
<evidence type="ECO:0000313" key="6">
    <source>
        <dbReference type="EMBL" id="MVT64490.1"/>
    </source>
</evidence>
<comment type="caution">
    <text evidence="6">The sequence shown here is derived from an EMBL/GenBank/DDBJ whole genome shotgun (WGS) entry which is preliminary data.</text>
</comment>
<dbReference type="SUPFAM" id="SSF75516">
    <property type="entry name" value="Pheromone-binding domain of LuxR-like quorum-sensing transcription factors"/>
    <property type="match status" value="1"/>
</dbReference>
<evidence type="ECO:0000256" key="4">
    <source>
        <dbReference type="SAM" id="MobiDB-lite"/>
    </source>
</evidence>
<evidence type="ECO:0000313" key="7">
    <source>
        <dbReference type="Proteomes" id="UP000436468"/>
    </source>
</evidence>
<dbReference type="EMBL" id="WQNF01000003">
    <property type="protein sequence ID" value="MVT64490.1"/>
    <property type="molecule type" value="Genomic_DNA"/>
</dbReference>
<dbReference type="Proteomes" id="UP000436468">
    <property type="component" value="Unassembled WGS sequence"/>
</dbReference>
<dbReference type="InterPro" id="IPR036693">
    <property type="entry name" value="TF_LuxR_autoind-bd_dom_sf"/>
</dbReference>
<dbReference type="InterPro" id="IPR005143">
    <property type="entry name" value="TF_LuxR_autoind-bd_dom"/>
</dbReference>
<gene>
    <name evidence="6" type="ORF">GPL21_05110</name>
</gene>
<feature type="domain" description="Transcription factor LuxR-like autoinducer-binding" evidence="5">
    <location>
        <begin position="26"/>
        <end position="163"/>
    </location>
</feature>
<dbReference type="GO" id="GO:0006355">
    <property type="term" value="P:regulation of DNA-templated transcription"/>
    <property type="evidence" value="ECO:0007669"/>
    <property type="project" value="InterPro"/>
</dbReference>